<evidence type="ECO:0000256" key="1">
    <source>
        <dbReference type="ARBA" id="ARBA00006295"/>
    </source>
</evidence>
<dbReference type="Proteomes" id="UP000243719">
    <property type="component" value="Unassembled WGS sequence"/>
</dbReference>
<dbReference type="InterPro" id="IPR050336">
    <property type="entry name" value="Chromosome_partition/occlusion"/>
</dbReference>
<evidence type="ECO:0000313" key="4">
    <source>
        <dbReference type="EMBL" id="SDV46087.1"/>
    </source>
</evidence>
<dbReference type="OrthoDB" id="8526040at2"/>
<keyword evidence="2" id="KW-0159">Chromosome partition</keyword>
<dbReference type="PANTHER" id="PTHR33375:SF1">
    <property type="entry name" value="CHROMOSOME-PARTITIONING PROTEIN PARB-RELATED"/>
    <property type="match status" value="1"/>
</dbReference>
<dbReference type="NCBIfam" id="TIGR00180">
    <property type="entry name" value="parB_part"/>
    <property type="match status" value="1"/>
</dbReference>
<dbReference type="SMART" id="SM00470">
    <property type="entry name" value="ParB"/>
    <property type="match status" value="1"/>
</dbReference>
<dbReference type="Gene3D" id="1.10.10.2830">
    <property type="match status" value="1"/>
</dbReference>
<dbReference type="SUPFAM" id="SSF110849">
    <property type="entry name" value="ParB/Sulfiredoxin"/>
    <property type="match status" value="1"/>
</dbReference>
<comment type="similarity">
    <text evidence="1">Belongs to the ParB family.</text>
</comment>
<dbReference type="PANTHER" id="PTHR33375">
    <property type="entry name" value="CHROMOSOME-PARTITIONING PROTEIN PARB-RELATED"/>
    <property type="match status" value="1"/>
</dbReference>
<dbReference type="SUPFAM" id="SSF109709">
    <property type="entry name" value="KorB DNA-binding domain-like"/>
    <property type="match status" value="1"/>
</dbReference>
<dbReference type="InterPro" id="IPR041468">
    <property type="entry name" value="HTH_ParB/Spo0J"/>
</dbReference>
<dbReference type="GO" id="GO:0005694">
    <property type="term" value="C:chromosome"/>
    <property type="evidence" value="ECO:0007669"/>
    <property type="project" value="TreeGrafter"/>
</dbReference>
<dbReference type="GO" id="GO:0003677">
    <property type="term" value="F:DNA binding"/>
    <property type="evidence" value="ECO:0007669"/>
    <property type="project" value="InterPro"/>
</dbReference>
<feature type="domain" description="ParB-like N-terminal" evidence="3">
    <location>
        <begin position="74"/>
        <end position="165"/>
    </location>
</feature>
<dbReference type="Gene3D" id="3.90.1530.30">
    <property type="match status" value="1"/>
</dbReference>
<dbReference type="AlphaFoldDB" id="A0A1H2PIS0"/>
<evidence type="ECO:0000259" key="3">
    <source>
        <dbReference type="SMART" id="SM00470"/>
    </source>
</evidence>
<dbReference type="Pfam" id="PF02195">
    <property type="entry name" value="ParB_N"/>
    <property type="match status" value="1"/>
</dbReference>
<evidence type="ECO:0000313" key="5">
    <source>
        <dbReference type="Proteomes" id="UP000243719"/>
    </source>
</evidence>
<dbReference type="GO" id="GO:0007059">
    <property type="term" value="P:chromosome segregation"/>
    <property type="evidence" value="ECO:0007669"/>
    <property type="project" value="UniProtKB-KW"/>
</dbReference>
<dbReference type="STRING" id="1770053.SAMN05216551_10163"/>
<reference evidence="5" key="1">
    <citation type="submission" date="2016-09" db="EMBL/GenBank/DDBJ databases">
        <authorList>
            <person name="Varghese N."/>
            <person name="Submissions S."/>
        </authorList>
    </citation>
    <scope>NUCLEOTIDE SEQUENCE [LARGE SCALE GENOMIC DNA]</scope>
    <source>
        <strain evidence="5">JS23</strain>
    </source>
</reference>
<gene>
    <name evidence="4" type="ORF">SAMN05216551_10163</name>
</gene>
<organism evidence="4 5">
    <name type="scientific">Chitinasiproducens palmae</name>
    <dbReference type="NCBI Taxonomy" id="1770053"/>
    <lineage>
        <taxon>Bacteria</taxon>
        <taxon>Pseudomonadati</taxon>
        <taxon>Pseudomonadota</taxon>
        <taxon>Betaproteobacteria</taxon>
        <taxon>Burkholderiales</taxon>
        <taxon>Burkholderiaceae</taxon>
        <taxon>Chitinasiproducens</taxon>
    </lineage>
</organism>
<keyword evidence="5" id="KW-1185">Reference proteome</keyword>
<dbReference type="EMBL" id="FNLO01000001">
    <property type="protein sequence ID" value="SDV46087.1"/>
    <property type="molecule type" value="Genomic_DNA"/>
</dbReference>
<name>A0A1H2PIS0_9BURK</name>
<dbReference type="InterPro" id="IPR036086">
    <property type="entry name" value="ParB/Sulfiredoxin_sf"/>
</dbReference>
<dbReference type="InterPro" id="IPR003115">
    <property type="entry name" value="ParB_N"/>
</dbReference>
<protein>
    <submittedName>
        <fullName evidence="4">ParB family protein</fullName>
    </submittedName>
</protein>
<sequence length="343" mass="38344">MATKKNFSDSLSRGLRRENDLRTRVDDRFEKADHVLSDRPNGLLEPSSQRPVSGHLPPAVEALISGASVKKRFVRLPLQALVSNPLNSRSFYSPEAISARAASIQKEGQLVPVLVTPNPERAGEYFLIDGHYRRQAMQALGRTDIECCVLEQLAPIDFYRLSKALNHERESESVLDVALGLKRLREQGIARTDEDLVSIAGENASKISKLLALLDLPSSVQELMHEHPQTFGINIAYELALYLKASDTAATDALAKRIVAESLTFRKVEALRKALEQGIKSKKQLSRQYRLRDEGGQDLGTLKEWDSGRVVLDIRFDDTSKREALVDELRRRLGADAHARLDT</sequence>
<accession>A0A1H2PIS0</accession>
<dbReference type="RefSeq" id="WP_091903446.1">
    <property type="nucleotide sequence ID" value="NZ_FNLO01000001.1"/>
</dbReference>
<dbReference type="InterPro" id="IPR004437">
    <property type="entry name" value="ParB/RepB/Spo0J"/>
</dbReference>
<evidence type="ECO:0000256" key="2">
    <source>
        <dbReference type="ARBA" id="ARBA00022829"/>
    </source>
</evidence>
<proteinExistence type="inferred from homology"/>
<dbReference type="Pfam" id="PF17762">
    <property type="entry name" value="HTH_ParB"/>
    <property type="match status" value="1"/>
</dbReference>